<sequence>MSQNRQCQALFVQNDHFGQNRGGLGPKHREIVKVLEKHHHIPSAYFTVGNTDNPARWLIHILSQLKADNKGLQVALSGLDLLYANNGQDRVTNLTNFRNDVGNFIDEHRVRQSIQNNRFIRLHPNVSRNIDRAMGIHLVILSNLSINDSRYNIQEIGEEDF</sequence>
<evidence type="ECO:0000313" key="1">
    <source>
        <dbReference type="EMBL" id="KAA6388194.1"/>
    </source>
</evidence>
<name>A0A5J4VZT7_9EUKA</name>
<accession>A0A5J4VZT7</accession>
<dbReference type="AlphaFoldDB" id="A0A5J4VZT7"/>
<comment type="caution">
    <text evidence="1">The sequence shown here is derived from an EMBL/GenBank/DDBJ whole genome shotgun (WGS) entry which is preliminary data.</text>
</comment>
<protein>
    <submittedName>
        <fullName evidence="1">Uncharacterized protein</fullName>
    </submittedName>
</protein>
<gene>
    <name evidence="1" type="ORF">EZS28_016282</name>
</gene>
<reference evidence="1 2" key="1">
    <citation type="submission" date="2019-03" db="EMBL/GenBank/DDBJ databases">
        <title>Single cell metagenomics reveals metabolic interactions within the superorganism composed of flagellate Streblomastix strix and complex community of Bacteroidetes bacteria on its surface.</title>
        <authorList>
            <person name="Treitli S.C."/>
            <person name="Kolisko M."/>
            <person name="Husnik F."/>
            <person name="Keeling P."/>
            <person name="Hampl V."/>
        </authorList>
    </citation>
    <scope>NUCLEOTIDE SEQUENCE [LARGE SCALE GENOMIC DNA]</scope>
    <source>
        <strain evidence="1">ST1C</strain>
    </source>
</reference>
<dbReference type="Proteomes" id="UP000324800">
    <property type="component" value="Unassembled WGS sequence"/>
</dbReference>
<dbReference type="EMBL" id="SNRW01004079">
    <property type="protein sequence ID" value="KAA6388194.1"/>
    <property type="molecule type" value="Genomic_DNA"/>
</dbReference>
<organism evidence="1 2">
    <name type="scientific">Streblomastix strix</name>
    <dbReference type="NCBI Taxonomy" id="222440"/>
    <lineage>
        <taxon>Eukaryota</taxon>
        <taxon>Metamonada</taxon>
        <taxon>Preaxostyla</taxon>
        <taxon>Oxymonadida</taxon>
        <taxon>Streblomastigidae</taxon>
        <taxon>Streblomastix</taxon>
    </lineage>
</organism>
<evidence type="ECO:0000313" key="2">
    <source>
        <dbReference type="Proteomes" id="UP000324800"/>
    </source>
</evidence>
<proteinExistence type="predicted"/>